<dbReference type="PROSITE" id="PS00145">
    <property type="entry name" value="UREASE_2"/>
    <property type="match status" value="1"/>
</dbReference>
<dbReference type="EC" id="3.5.1.5" evidence="5 6"/>
<feature type="binding site" evidence="5 8">
    <location>
        <position position="251"/>
    </location>
    <ligand>
        <name>Ni(2+)</name>
        <dbReference type="ChEBI" id="CHEBI:49786"/>
        <label>2</label>
    </ligand>
</feature>
<comment type="subunit">
    <text evidence="5">Heterotrimer of UreA (gamma), UreB (beta) and UreC (alpha) subunits. Three heterotrimers associate to form the active enzyme.</text>
</comment>
<comment type="PTM">
    <text evidence="5">Carboxylation allows a single lysine to coordinate two nickel ions.</text>
</comment>
<dbReference type="RefSeq" id="WP_094542840.1">
    <property type="nucleotide sequence ID" value="NZ_NEEZ01000004.1"/>
</dbReference>
<keyword evidence="5 10" id="KW-0963">Cytoplasm</keyword>
<dbReference type="Gene3D" id="2.30.40.10">
    <property type="entry name" value="Urease, subunit C, domain 1"/>
    <property type="match status" value="1"/>
</dbReference>
<comment type="cofactor">
    <cofactor evidence="5 8 11">
        <name>Ni cation</name>
        <dbReference type="ChEBI" id="CHEBI:25516"/>
    </cofactor>
    <text evidence="5 8 11">Binds 2 nickel ions per subunit.</text>
</comment>
<feature type="binding site" evidence="5 8">
    <location>
        <position position="141"/>
    </location>
    <ligand>
        <name>Ni(2+)</name>
        <dbReference type="ChEBI" id="CHEBI:49786"/>
        <label>1</label>
    </ligand>
</feature>
<dbReference type="NCBIfam" id="TIGR01792">
    <property type="entry name" value="urease_alph"/>
    <property type="match status" value="1"/>
</dbReference>
<keyword evidence="3 5" id="KW-0479">Metal-binding</keyword>
<dbReference type="GO" id="GO:0043419">
    <property type="term" value="P:urea catabolic process"/>
    <property type="evidence" value="ECO:0007669"/>
    <property type="project" value="UniProtKB-UniRule"/>
</dbReference>
<dbReference type="InterPro" id="IPR050112">
    <property type="entry name" value="Urease_alpha_subunit"/>
</dbReference>
<dbReference type="EMBL" id="NEFA01000004">
    <property type="protein sequence ID" value="OYR06424.1"/>
    <property type="molecule type" value="Genomic_DNA"/>
</dbReference>
<dbReference type="GO" id="GO:0005737">
    <property type="term" value="C:cytoplasm"/>
    <property type="evidence" value="ECO:0007669"/>
    <property type="project" value="UniProtKB-SubCell"/>
</dbReference>
<evidence type="ECO:0000256" key="8">
    <source>
        <dbReference type="PIRSR" id="PIRSR611612-51"/>
    </source>
</evidence>
<keyword evidence="4 5" id="KW-0378">Hydrolase</keyword>
<organism evidence="14 15">
    <name type="scientific">Citrobacter freundii</name>
    <dbReference type="NCBI Taxonomy" id="546"/>
    <lineage>
        <taxon>Bacteria</taxon>
        <taxon>Pseudomonadati</taxon>
        <taxon>Pseudomonadota</taxon>
        <taxon>Gammaproteobacteria</taxon>
        <taxon>Enterobacterales</taxon>
        <taxon>Enterobacteriaceae</taxon>
        <taxon>Citrobacter</taxon>
        <taxon>Citrobacter freundii complex</taxon>
    </lineage>
</organism>
<comment type="pathway">
    <text evidence="1 5">Nitrogen metabolism; urea degradation; CO(2) and NH(3) from urea (urease route): step 1/1.</text>
</comment>
<dbReference type="PANTHER" id="PTHR43440">
    <property type="entry name" value="UREASE"/>
    <property type="match status" value="1"/>
</dbReference>
<dbReference type="InterPro" id="IPR017950">
    <property type="entry name" value="Urease_AS"/>
</dbReference>
<evidence type="ECO:0000256" key="6">
    <source>
        <dbReference type="NCBIfam" id="TIGR01792"/>
    </source>
</evidence>
<accession>A0AA44NNM7</accession>
<dbReference type="InterPro" id="IPR032466">
    <property type="entry name" value="Metal_Hydrolase"/>
</dbReference>
<dbReference type="Pfam" id="PF01979">
    <property type="entry name" value="Amidohydro_1"/>
    <property type="match status" value="1"/>
</dbReference>
<dbReference type="Gene3D" id="3.20.20.140">
    <property type="entry name" value="Metal-dependent hydrolases"/>
    <property type="match status" value="1"/>
</dbReference>
<dbReference type="GO" id="GO:0016151">
    <property type="term" value="F:nickel cation binding"/>
    <property type="evidence" value="ECO:0007669"/>
    <property type="project" value="UniProtKB-UniRule"/>
</dbReference>
<dbReference type="AlphaFoldDB" id="A0AA44NNM7"/>
<dbReference type="PRINTS" id="PR01752">
    <property type="entry name" value="UREASE"/>
</dbReference>
<dbReference type="InterPro" id="IPR006680">
    <property type="entry name" value="Amidohydro-rel"/>
</dbReference>
<feature type="binding site" evidence="5 8">
    <location>
        <position position="277"/>
    </location>
    <ligand>
        <name>Ni(2+)</name>
        <dbReference type="ChEBI" id="CHEBI:49786"/>
        <label>2</label>
    </ligand>
</feature>
<dbReference type="SUPFAM" id="SSF51338">
    <property type="entry name" value="Composite domain of metallo-dependent hydrolases"/>
    <property type="match status" value="2"/>
</dbReference>
<dbReference type="InterPro" id="IPR011612">
    <property type="entry name" value="Urease_alpha_N_dom"/>
</dbReference>
<feature type="modified residue" description="N6-carboxylysine" evidence="5 7">
    <location>
        <position position="222"/>
    </location>
</feature>
<reference evidence="14 15" key="1">
    <citation type="submission" date="2017-04" db="EMBL/GenBank/DDBJ databases">
        <title>Emergence of KPC-2-producing Citrobacter isolates from sediments of a Chinese river.</title>
        <authorList>
            <person name="Zheng B."/>
        </authorList>
    </citation>
    <scope>NUCLEOTIDE SEQUENCE [LARGE SCALE GENOMIC DNA]</scope>
    <source>
        <strain evidence="14 15">C191</strain>
    </source>
</reference>
<dbReference type="SUPFAM" id="SSF51556">
    <property type="entry name" value="Metallo-dependent hydrolases"/>
    <property type="match status" value="1"/>
</dbReference>
<comment type="PTM">
    <text evidence="7">Carbamylation allows a single lysine to coordinate two nickel ions.</text>
</comment>
<dbReference type="InterPro" id="IPR011059">
    <property type="entry name" value="Metal-dep_hydrolase_composite"/>
</dbReference>
<feature type="active site" description="Proton donor" evidence="5 9">
    <location>
        <position position="325"/>
    </location>
</feature>
<dbReference type="InterPro" id="IPR017951">
    <property type="entry name" value="Urease_asu_c"/>
</dbReference>
<feature type="binding site" description="via carbamate group" evidence="5 8">
    <location>
        <position position="222"/>
    </location>
    <ligand>
        <name>Ni(2+)</name>
        <dbReference type="ChEBI" id="CHEBI:49786"/>
        <label>2</label>
    </ligand>
</feature>
<feature type="binding site" evidence="5 8">
    <location>
        <position position="365"/>
    </location>
    <ligand>
        <name>Ni(2+)</name>
        <dbReference type="ChEBI" id="CHEBI:49786"/>
        <label>1</label>
    </ligand>
</feature>
<dbReference type="NCBIfam" id="NF009834">
    <property type="entry name" value="PRK13309.1"/>
    <property type="match status" value="1"/>
</dbReference>
<dbReference type="PROSITE" id="PS51368">
    <property type="entry name" value="UREASE_3"/>
    <property type="match status" value="1"/>
</dbReference>
<dbReference type="PROSITE" id="PS01120">
    <property type="entry name" value="UREASE_1"/>
    <property type="match status" value="1"/>
</dbReference>
<evidence type="ECO:0000256" key="4">
    <source>
        <dbReference type="ARBA" id="ARBA00022801"/>
    </source>
</evidence>
<evidence type="ECO:0000256" key="11">
    <source>
        <dbReference type="RuleBase" id="RU000510"/>
    </source>
</evidence>
<feature type="binding site" description="via carbamate group" evidence="5 8">
    <location>
        <position position="222"/>
    </location>
    <ligand>
        <name>Ni(2+)</name>
        <dbReference type="ChEBI" id="CHEBI:49786"/>
        <label>1</label>
    </ligand>
</feature>
<name>A0AA44NNM7_CITFR</name>
<evidence type="ECO:0000256" key="12">
    <source>
        <dbReference type="RuleBase" id="RU004158"/>
    </source>
</evidence>
<sequence length="572" mass="61027">MPTISRKEYASLFGPTIGDKIRLGETDLYIEIEQDLRGYGDESVYGGGKSLRDGMGANNQCSRDQGVLDLVITNVTIVDAKLGVIKADVGIKDGLISGIGKSGNPAIMSGVTPGMTVGLSTDAISGEHLILTAAGIDSHIHLISPQQAYAALSNGITTFFGGGIGPTDGTNGTTVTAGPKNMRAMLRAWEGIPVNIGLLGKGNAYSKAPLQEQIIAGAVGLKVHEDWGATPNSLRHALRTADDMDIQVSVHTDSLNEAGYVENTIAAFEGRTIHTFHTEGAGGGHAPDIIKVASQPNVLPSSTNPTLPFGINSQAELFDMIMVCHNLNPNVAVDVSFAESRVRPETIAAENILHDMGVISMFSSDSQAMGRVGENWLRLVQTAHAMKVARGKLPEDNPNNDNFRVLRYVAKITINPAITQGVSHILGSVEVGKMADLVLWEPQFFGAKPKLIIKGGMINWSLMGDPNASLPTPQPVFYRPMFGAMGKTLQDTCITFVSQAALEDGVKEKAGLERQVVAVNNCRSISKHDLIRNNATPHIDVNPETFAVKVDGVHATCQPIQTAVMNQKYFFG</sequence>
<dbReference type="Pfam" id="PF00449">
    <property type="entry name" value="Urease_alpha"/>
    <property type="match status" value="1"/>
</dbReference>
<dbReference type="NCBIfam" id="NF009686">
    <property type="entry name" value="PRK13207.1"/>
    <property type="match status" value="1"/>
</dbReference>
<feature type="binding site" evidence="5 8">
    <location>
        <position position="139"/>
    </location>
    <ligand>
        <name>Ni(2+)</name>
        <dbReference type="ChEBI" id="CHEBI:49786"/>
        <label>1</label>
    </ligand>
</feature>
<dbReference type="GO" id="GO:0009039">
    <property type="term" value="F:urease activity"/>
    <property type="evidence" value="ECO:0007669"/>
    <property type="project" value="UniProtKB-UniRule"/>
</dbReference>
<evidence type="ECO:0000256" key="2">
    <source>
        <dbReference type="ARBA" id="ARBA00022596"/>
    </source>
</evidence>
<dbReference type="InterPro" id="IPR029754">
    <property type="entry name" value="Urease_Ni-bd"/>
</dbReference>
<evidence type="ECO:0000256" key="5">
    <source>
        <dbReference type="HAMAP-Rule" id="MF_01953"/>
    </source>
</evidence>
<dbReference type="CDD" id="cd00375">
    <property type="entry name" value="Urease_alpha"/>
    <property type="match status" value="1"/>
</dbReference>
<protein>
    <recommendedName>
        <fullName evidence="5 6">Urease subunit alpha</fullName>
        <ecNumber evidence="5 6">3.5.1.5</ecNumber>
    </recommendedName>
    <alternativeName>
        <fullName evidence="5">Urea amidohydrolase subunit alpha</fullName>
    </alternativeName>
</protein>
<evidence type="ECO:0000256" key="7">
    <source>
        <dbReference type="PIRSR" id="PIRSR611612-50"/>
    </source>
</evidence>
<keyword evidence="2 5" id="KW-0533">Nickel</keyword>
<evidence type="ECO:0000256" key="1">
    <source>
        <dbReference type="ARBA" id="ARBA00004897"/>
    </source>
</evidence>
<dbReference type="Proteomes" id="UP000215827">
    <property type="component" value="Unassembled WGS sequence"/>
</dbReference>
<dbReference type="PANTHER" id="PTHR43440:SF1">
    <property type="entry name" value="UREASE"/>
    <property type="match status" value="1"/>
</dbReference>
<evidence type="ECO:0000256" key="9">
    <source>
        <dbReference type="PIRSR" id="PIRSR611612-52"/>
    </source>
</evidence>
<proteinExistence type="inferred from homology"/>
<comment type="subcellular location">
    <subcellularLocation>
        <location evidence="5 10">Cytoplasm</location>
    </subcellularLocation>
</comment>
<comment type="similarity">
    <text evidence="5 12">Belongs to the metallo-dependent hydrolases superfamily. Urease alpha subunit family.</text>
</comment>
<gene>
    <name evidence="5" type="primary">ureC</name>
    <name evidence="14" type="ORF">B9P89_04925</name>
</gene>
<evidence type="ECO:0000256" key="10">
    <source>
        <dbReference type="PROSITE-ProRule" id="PRU00700"/>
    </source>
</evidence>
<comment type="caution">
    <text evidence="14">The sequence shown here is derived from an EMBL/GenBank/DDBJ whole genome shotgun (WGS) entry which is preliminary data.</text>
</comment>
<dbReference type="InterPro" id="IPR005848">
    <property type="entry name" value="Urease_asu"/>
</dbReference>
<feature type="binding site" evidence="5 10">
    <location>
        <position position="224"/>
    </location>
    <ligand>
        <name>substrate</name>
    </ligand>
</feature>
<evidence type="ECO:0000313" key="15">
    <source>
        <dbReference type="Proteomes" id="UP000215827"/>
    </source>
</evidence>
<evidence type="ECO:0000256" key="3">
    <source>
        <dbReference type="ARBA" id="ARBA00022723"/>
    </source>
</evidence>
<comment type="catalytic activity">
    <reaction evidence="5 11">
        <text>urea + 2 H2O + H(+) = hydrogencarbonate + 2 NH4(+)</text>
        <dbReference type="Rhea" id="RHEA:20557"/>
        <dbReference type="ChEBI" id="CHEBI:15377"/>
        <dbReference type="ChEBI" id="CHEBI:15378"/>
        <dbReference type="ChEBI" id="CHEBI:16199"/>
        <dbReference type="ChEBI" id="CHEBI:17544"/>
        <dbReference type="ChEBI" id="CHEBI:28938"/>
        <dbReference type="EC" id="3.5.1.5"/>
    </reaction>
</comment>
<feature type="domain" description="Urease" evidence="13">
    <location>
        <begin position="134"/>
        <end position="572"/>
    </location>
</feature>
<evidence type="ECO:0000313" key="14">
    <source>
        <dbReference type="EMBL" id="OYR06424.1"/>
    </source>
</evidence>
<evidence type="ECO:0000259" key="13">
    <source>
        <dbReference type="PROSITE" id="PS51368"/>
    </source>
</evidence>
<dbReference type="HAMAP" id="MF_01953">
    <property type="entry name" value="Urease_alpha"/>
    <property type="match status" value="1"/>
</dbReference>